<evidence type="ECO:0000259" key="10">
    <source>
        <dbReference type="Pfam" id="PF04389"/>
    </source>
</evidence>
<comment type="similarity">
    <text evidence="8">Belongs to the peptidase M28 family. M28E subfamily.</text>
</comment>
<dbReference type="EMBL" id="JADGJW010000708">
    <property type="protein sequence ID" value="KAJ3213457.1"/>
    <property type="molecule type" value="Genomic_DNA"/>
</dbReference>
<evidence type="ECO:0000256" key="5">
    <source>
        <dbReference type="ARBA" id="ARBA00022729"/>
    </source>
</evidence>
<comment type="cofactor">
    <cofactor evidence="1">
        <name>Zn(2+)</name>
        <dbReference type="ChEBI" id="CHEBI:29105"/>
    </cofactor>
</comment>
<evidence type="ECO:0000256" key="9">
    <source>
        <dbReference type="RuleBase" id="RU361240"/>
    </source>
</evidence>
<evidence type="ECO:0000256" key="3">
    <source>
        <dbReference type="ARBA" id="ARBA00022670"/>
    </source>
</evidence>
<accession>A0AAD5TWM7</accession>
<dbReference type="GO" id="GO:0004177">
    <property type="term" value="F:aminopeptidase activity"/>
    <property type="evidence" value="ECO:0007669"/>
    <property type="project" value="UniProtKB-KW"/>
</dbReference>
<evidence type="ECO:0000313" key="11">
    <source>
        <dbReference type="EMBL" id="KAJ3213457.1"/>
    </source>
</evidence>
<name>A0AAD5TWM7_9FUNG</name>
<evidence type="ECO:0000256" key="8">
    <source>
        <dbReference type="ARBA" id="ARBA00043962"/>
    </source>
</evidence>
<reference evidence="11" key="1">
    <citation type="submission" date="2020-05" db="EMBL/GenBank/DDBJ databases">
        <title>Phylogenomic resolution of chytrid fungi.</title>
        <authorList>
            <person name="Stajich J.E."/>
            <person name="Amses K."/>
            <person name="Simmons R."/>
            <person name="Seto K."/>
            <person name="Myers J."/>
            <person name="Bonds A."/>
            <person name="Quandt C.A."/>
            <person name="Barry K."/>
            <person name="Liu P."/>
            <person name="Grigoriev I."/>
            <person name="Longcore J.E."/>
            <person name="James T.Y."/>
        </authorList>
    </citation>
    <scope>NUCLEOTIDE SEQUENCE</scope>
    <source>
        <strain evidence="11">JEL0476</strain>
    </source>
</reference>
<dbReference type="InterPro" id="IPR007484">
    <property type="entry name" value="Peptidase_M28"/>
</dbReference>
<evidence type="ECO:0000256" key="7">
    <source>
        <dbReference type="ARBA" id="ARBA00022833"/>
    </source>
</evidence>
<evidence type="ECO:0000256" key="1">
    <source>
        <dbReference type="ARBA" id="ARBA00001947"/>
    </source>
</evidence>
<dbReference type="PANTHER" id="PTHR12147:SF56">
    <property type="entry name" value="AMINOPEPTIDASE YDR415C-RELATED"/>
    <property type="match status" value="1"/>
</dbReference>
<dbReference type="EC" id="3.4.-.-" evidence="9"/>
<keyword evidence="4 9" id="KW-0479">Metal-binding</keyword>
<organism evidence="11 12">
    <name type="scientific">Clydaea vesicula</name>
    <dbReference type="NCBI Taxonomy" id="447962"/>
    <lineage>
        <taxon>Eukaryota</taxon>
        <taxon>Fungi</taxon>
        <taxon>Fungi incertae sedis</taxon>
        <taxon>Chytridiomycota</taxon>
        <taxon>Chytridiomycota incertae sedis</taxon>
        <taxon>Chytridiomycetes</taxon>
        <taxon>Lobulomycetales</taxon>
        <taxon>Lobulomycetaceae</taxon>
        <taxon>Clydaea</taxon>
    </lineage>
</organism>
<dbReference type="Proteomes" id="UP001211065">
    <property type="component" value="Unassembled WGS sequence"/>
</dbReference>
<evidence type="ECO:0000256" key="6">
    <source>
        <dbReference type="ARBA" id="ARBA00022801"/>
    </source>
</evidence>
<evidence type="ECO:0000256" key="4">
    <source>
        <dbReference type="ARBA" id="ARBA00022723"/>
    </source>
</evidence>
<keyword evidence="12" id="KW-1185">Reference proteome</keyword>
<keyword evidence="6 9" id="KW-0378">Hydrolase</keyword>
<sequence>MLIANPLHKDKRLISTATSTNWLTDNQILELIEKNVKFVDETEYQKFDNKEALNFNNYDYNLQEKLYDSPSGKESSYWLLREIQNIVKSVNKNVKVEVIPFNHTGWDQISIIVRLSPTSAPHFNGIVIIGSHQDSINGWDPMNGRAPGADDDGSGTAAAFEALRLIVLSEYVPKRTLEFHFYSAEEGGLLGSQAIALNYKQRNIHVLGVLQTDLAGYVKPNTTSVIGIETNYNFVDFKLTKLLTFIVDKYCSSPRVDTSCGYGCSDHLSWKKLGYPTAYFFEGNFGDQTPYMHSEKDSLDRINFAHLTEFVKAIFGWCLELTS</sequence>
<gene>
    <name evidence="11" type="primary">LAP1_3</name>
    <name evidence="11" type="ORF">HK099_007374</name>
</gene>
<dbReference type="Gene3D" id="3.40.630.10">
    <property type="entry name" value="Zn peptidases"/>
    <property type="match status" value="1"/>
</dbReference>
<dbReference type="GO" id="GO:0006508">
    <property type="term" value="P:proteolysis"/>
    <property type="evidence" value="ECO:0007669"/>
    <property type="project" value="UniProtKB-KW"/>
</dbReference>
<feature type="domain" description="Peptidase M28" evidence="10">
    <location>
        <begin position="111"/>
        <end position="314"/>
    </location>
</feature>
<dbReference type="AlphaFoldDB" id="A0AAD5TWM7"/>
<dbReference type="GO" id="GO:0046872">
    <property type="term" value="F:metal ion binding"/>
    <property type="evidence" value="ECO:0007669"/>
    <property type="project" value="UniProtKB-KW"/>
</dbReference>
<dbReference type="GO" id="GO:0008235">
    <property type="term" value="F:metalloexopeptidase activity"/>
    <property type="evidence" value="ECO:0007669"/>
    <property type="project" value="InterPro"/>
</dbReference>
<proteinExistence type="inferred from homology"/>
<dbReference type="SUPFAM" id="SSF53187">
    <property type="entry name" value="Zn-dependent exopeptidases"/>
    <property type="match status" value="1"/>
</dbReference>
<evidence type="ECO:0000256" key="2">
    <source>
        <dbReference type="ARBA" id="ARBA00022438"/>
    </source>
</evidence>
<dbReference type="Pfam" id="PF04389">
    <property type="entry name" value="Peptidase_M28"/>
    <property type="match status" value="1"/>
</dbReference>
<protein>
    <recommendedName>
        <fullName evidence="9">Peptide hydrolase</fullName>
        <ecNumber evidence="9">3.4.-.-</ecNumber>
    </recommendedName>
</protein>
<evidence type="ECO:0000313" key="12">
    <source>
        <dbReference type="Proteomes" id="UP001211065"/>
    </source>
</evidence>
<keyword evidence="2 11" id="KW-0031">Aminopeptidase</keyword>
<keyword evidence="3 9" id="KW-0645">Protease</keyword>
<keyword evidence="5" id="KW-0732">Signal</keyword>
<dbReference type="PANTHER" id="PTHR12147">
    <property type="entry name" value="METALLOPEPTIDASE M28 FAMILY MEMBER"/>
    <property type="match status" value="1"/>
</dbReference>
<keyword evidence="7 9" id="KW-0862">Zinc</keyword>
<comment type="caution">
    <text evidence="11">The sequence shown here is derived from an EMBL/GenBank/DDBJ whole genome shotgun (WGS) entry which is preliminary data.</text>
</comment>
<dbReference type="InterPro" id="IPR045175">
    <property type="entry name" value="M28_fam"/>
</dbReference>